<organism evidence="2 3">
    <name type="scientific">Marinobacter salarius</name>
    <dbReference type="NCBI Taxonomy" id="1420917"/>
    <lineage>
        <taxon>Bacteria</taxon>
        <taxon>Pseudomonadati</taxon>
        <taxon>Pseudomonadota</taxon>
        <taxon>Gammaproteobacteria</taxon>
        <taxon>Pseudomonadales</taxon>
        <taxon>Marinobacteraceae</taxon>
        <taxon>Marinobacter</taxon>
    </lineage>
</organism>
<accession>A0ABY1FIB8</accession>
<keyword evidence="2" id="KW-0378">Hydrolase</keyword>
<dbReference type="GO" id="GO:0016787">
    <property type="term" value="F:hydrolase activity"/>
    <property type="evidence" value="ECO:0007669"/>
    <property type="project" value="UniProtKB-KW"/>
</dbReference>
<reference evidence="2 3" key="1">
    <citation type="submission" date="2016-10" db="EMBL/GenBank/DDBJ databases">
        <authorList>
            <person name="Varghese N."/>
            <person name="Submissions S."/>
        </authorList>
    </citation>
    <scope>NUCLEOTIDE SEQUENCE [LARGE SCALE GENOMIC DNA]</scope>
    <source>
        <strain evidence="2 3">DSM 26291</strain>
    </source>
</reference>
<feature type="domain" description="Glycosyl transferase family 28 C-terminal" evidence="1">
    <location>
        <begin position="259"/>
        <end position="351"/>
    </location>
</feature>
<dbReference type="PANTHER" id="PTHR21015">
    <property type="entry name" value="UDP-N-ACETYLGLUCOSAMINE--N-ACETYLMURAMYL-(PENTAPEPTIDE) PYROPHOSPHORYL-UNDECAPRENOL N-ACETYLGLUCOSAMINE TRANSFERASE 1"/>
    <property type="match status" value="1"/>
</dbReference>
<gene>
    <name evidence="2" type="ORF">SAMN04487868_101363</name>
</gene>
<dbReference type="SUPFAM" id="SSF53756">
    <property type="entry name" value="UDP-Glycosyltransferase/glycogen phosphorylase"/>
    <property type="match status" value="1"/>
</dbReference>
<name>A0ABY1FIB8_9GAMM</name>
<dbReference type="Proteomes" id="UP000199211">
    <property type="component" value="Unassembled WGS sequence"/>
</dbReference>
<dbReference type="Gene3D" id="3.40.50.11190">
    <property type="match status" value="1"/>
</dbReference>
<sequence>MKIAFRADASVQIGTGHVMRCLTLAEELRRQGHQCLFVCRDHKGNLADLIGQKGFELHLLHTPDLTENLADEGSELPHADWLGVPLQLDADQTKEVLSDHNLDWLVVDHYALDARWERQFIEPVSQVMVIDDLADRDHECEVLLDQNLGRQPKDYDDRVPLGCKKLIGPQYALLRPEFSEHRSASLERRRSPELKRILISLGGIDQKNVTGQVLEALSKSILPQDTLLDVVMGRAALHLESVKKLASNIPFDTKVNVGVSDMAMRMYRADLAIGAAGGTAWERCSLGLPSILFILAENQESGAKALVDAGAAMTPEKGSALTEALSSLLDSLNKDSGLLTKMAEAGAKFTDGKGAEKVCDSFVISKECGGE</sequence>
<dbReference type="PANTHER" id="PTHR21015:SF22">
    <property type="entry name" value="GLYCOSYLTRANSFERASE"/>
    <property type="match status" value="1"/>
</dbReference>
<dbReference type="NCBIfam" id="TIGR03590">
    <property type="entry name" value="PseG"/>
    <property type="match status" value="1"/>
</dbReference>
<dbReference type="Gene3D" id="3.40.50.2000">
    <property type="entry name" value="Glycogen Phosphorylase B"/>
    <property type="match status" value="1"/>
</dbReference>
<dbReference type="RefSeq" id="WP_075196474.1">
    <property type="nucleotide sequence ID" value="NZ_FOTV01000001.1"/>
</dbReference>
<evidence type="ECO:0000259" key="1">
    <source>
        <dbReference type="Pfam" id="PF04101"/>
    </source>
</evidence>
<keyword evidence="3" id="KW-1185">Reference proteome</keyword>
<proteinExistence type="predicted"/>
<dbReference type="EMBL" id="FOTV01000001">
    <property type="protein sequence ID" value="SFL41049.1"/>
    <property type="molecule type" value="Genomic_DNA"/>
</dbReference>
<dbReference type="InterPro" id="IPR007235">
    <property type="entry name" value="Glyco_trans_28_C"/>
</dbReference>
<comment type="caution">
    <text evidence="2">The sequence shown here is derived from an EMBL/GenBank/DDBJ whole genome shotgun (WGS) entry which is preliminary data.</text>
</comment>
<evidence type="ECO:0000313" key="2">
    <source>
        <dbReference type="EMBL" id="SFL41049.1"/>
    </source>
</evidence>
<protein>
    <submittedName>
        <fullName evidence="2">UDP-2,4-diacetamido-2,4,6-trideoxy-beta-L-altropyranose hydrolase</fullName>
    </submittedName>
</protein>
<dbReference type="InterPro" id="IPR020023">
    <property type="entry name" value="PseG"/>
</dbReference>
<dbReference type="Pfam" id="PF04101">
    <property type="entry name" value="Glyco_tran_28_C"/>
    <property type="match status" value="1"/>
</dbReference>
<evidence type="ECO:0000313" key="3">
    <source>
        <dbReference type="Proteomes" id="UP000199211"/>
    </source>
</evidence>